<sequence length="247" mass="27304">MIRPLLFALGLVSTFGGALAKERMTNADRFKRGLPPLAPGRRYDPTATHALVSRVSDDARQAIIQASPPPGQGNRKREGDPTVDTSYLSYSFNGDVFYFTTNIDAAMVFTLGEAGSEQTITFNDGENERYLCSRVWRTPKDGVIIHDDGRPSASVYFGGCSGSTSTEEAYGSEEQIPIWTIPTDLPGDVISTFFNNDETTSSYGYWIFNDNVDDLPYTLGGAEQNDDFQIEDQVTTIYTLFFLPRPV</sequence>
<keyword evidence="3" id="KW-1185">Reference proteome</keyword>
<accession>A0A4Q1BQL8</accession>
<protein>
    <submittedName>
        <fullName evidence="2">Uncharacterized protein</fullName>
    </submittedName>
</protein>
<dbReference type="InParanoid" id="A0A4Q1BQL8"/>
<evidence type="ECO:0000256" key="1">
    <source>
        <dbReference type="SAM" id="SignalP"/>
    </source>
</evidence>
<feature type="signal peptide" evidence="1">
    <location>
        <begin position="1"/>
        <end position="20"/>
    </location>
</feature>
<dbReference type="EMBL" id="SDIL01000021">
    <property type="protein sequence ID" value="RXK40180.1"/>
    <property type="molecule type" value="Genomic_DNA"/>
</dbReference>
<dbReference type="VEuPathDB" id="FungiDB:TREMEDRAFT_64654"/>
<feature type="chain" id="PRO_5021030713" evidence="1">
    <location>
        <begin position="21"/>
        <end position="247"/>
    </location>
</feature>
<gene>
    <name evidence="2" type="ORF">M231_02454</name>
</gene>
<evidence type="ECO:0000313" key="3">
    <source>
        <dbReference type="Proteomes" id="UP000289152"/>
    </source>
</evidence>
<keyword evidence="1" id="KW-0732">Signal</keyword>
<dbReference type="Proteomes" id="UP000289152">
    <property type="component" value="Unassembled WGS sequence"/>
</dbReference>
<organism evidence="2 3">
    <name type="scientific">Tremella mesenterica</name>
    <name type="common">Jelly fungus</name>
    <dbReference type="NCBI Taxonomy" id="5217"/>
    <lineage>
        <taxon>Eukaryota</taxon>
        <taxon>Fungi</taxon>
        <taxon>Dikarya</taxon>
        <taxon>Basidiomycota</taxon>
        <taxon>Agaricomycotina</taxon>
        <taxon>Tremellomycetes</taxon>
        <taxon>Tremellales</taxon>
        <taxon>Tremellaceae</taxon>
        <taxon>Tremella</taxon>
    </lineage>
</organism>
<name>A0A4Q1BQL8_TREME</name>
<reference evidence="2 3" key="1">
    <citation type="submission" date="2016-06" db="EMBL/GenBank/DDBJ databases">
        <title>Evolution of pathogenesis and genome organization in the Tremellales.</title>
        <authorList>
            <person name="Cuomo C."/>
            <person name="Litvintseva A."/>
            <person name="Heitman J."/>
            <person name="Chen Y."/>
            <person name="Sun S."/>
            <person name="Springer D."/>
            <person name="Dromer F."/>
            <person name="Young S."/>
            <person name="Zeng Q."/>
            <person name="Chapman S."/>
            <person name="Gujja S."/>
            <person name="Saif S."/>
            <person name="Birren B."/>
        </authorList>
    </citation>
    <scope>NUCLEOTIDE SEQUENCE [LARGE SCALE GENOMIC DNA]</scope>
    <source>
        <strain evidence="2 3">ATCC 28783</strain>
    </source>
</reference>
<dbReference type="OrthoDB" id="4584900at2759"/>
<proteinExistence type="predicted"/>
<evidence type="ECO:0000313" key="2">
    <source>
        <dbReference type="EMBL" id="RXK40180.1"/>
    </source>
</evidence>
<dbReference type="AlphaFoldDB" id="A0A4Q1BQL8"/>
<comment type="caution">
    <text evidence="2">The sequence shown here is derived from an EMBL/GenBank/DDBJ whole genome shotgun (WGS) entry which is preliminary data.</text>
</comment>